<dbReference type="GO" id="GO:0035438">
    <property type="term" value="F:cyclic-di-GMP binding"/>
    <property type="evidence" value="ECO:0007669"/>
    <property type="project" value="InterPro"/>
</dbReference>
<feature type="compositionally biased region" description="Basic and acidic residues" evidence="2">
    <location>
        <begin position="491"/>
        <end position="501"/>
    </location>
</feature>
<sequence length="520" mass="59565">MALSFSLGVHQLWDELLIMQAPGLYWISADREVDAKSFCQQVISSQPAETRAALISVKCPPQDIIGANYTLGPNKLPIYSLPEKRKALFQFTEDLMRGLHPKNRLLVLFTPSGIWEQLQPYELTEWMRDTTRWLRQQNCTLLIIDYGKSANSQRTMLQSQHRTLCGLASLRWLQDLHRYDVAYWCNQNGVTAQQDVGVYFDERGWHAHEDTPQAPQPRNDEQIYMAHKAVLEGAPPLSENWHLFESNLALFNAAYAAQACTLVFQLSNSDQIDTLAREIHSLRRQRGKAIKLVVRESTTCLRFSDERLLLACGANLIIPHNAPLSRCLTMLESVQGHTYPRHVPSDIDLLIEAMRPLNLKGYIPYNTFCETLMSLMNNTLLPEDSKGILIALRPVPGLRTEQVLTICRTRRFGDLVTIDENRLTLFLSSCRINDLDIALSHIFPLPVDEVFTNRMVWYQDKLIIAELQQMQSNKPSNWHLSDRITPLVNRKNSESAAEHPLRHSPQPIRLLLTPSQERVE</sequence>
<feature type="region of interest" description="Disordered" evidence="2">
    <location>
        <begin position="489"/>
        <end position="520"/>
    </location>
</feature>
<evidence type="ECO:0000313" key="4">
    <source>
        <dbReference type="Proteomes" id="UP000218796"/>
    </source>
</evidence>
<dbReference type="AlphaFoldDB" id="A0A2A2MD05"/>
<evidence type="ECO:0000256" key="2">
    <source>
        <dbReference type="SAM" id="MobiDB-lite"/>
    </source>
</evidence>
<gene>
    <name evidence="3" type="primary">bcsE</name>
    <name evidence="3" type="ORF">CJD50_11910</name>
</gene>
<protein>
    <recommendedName>
        <fullName evidence="1">Cellulose biosynthesis protein BcsE</fullName>
    </recommendedName>
</protein>
<reference evidence="3 4" key="1">
    <citation type="submission" date="2017-08" db="EMBL/GenBank/DDBJ databases">
        <title>Draft Genome Sequence of Hafnia alvei CITHA-6 Isolated from Raw Bovine Milk.</title>
        <authorList>
            <person name="Culligan E.P."/>
            <person name="Mcsweeney A."/>
            <person name="O'Doherty C."/>
            <person name="Gleeson E."/>
            <person name="O'Riordan D."/>
            <person name="Sleator R.D."/>
        </authorList>
    </citation>
    <scope>NUCLEOTIDE SEQUENCE [LARGE SCALE GENOMIC DNA]</scope>
    <source>
        <strain evidence="3 4">CITHA-6</strain>
    </source>
</reference>
<dbReference type="RefSeq" id="WP_039189170.1">
    <property type="nucleotide sequence ID" value="NZ_CALECD010000087.1"/>
</dbReference>
<dbReference type="Proteomes" id="UP000218796">
    <property type="component" value="Unassembled WGS sequence"/>
</dbReference>
<comment type="caution">
    <text evidence="3">The sequence shown here is derived from an EMBL/GenBank/DDBJ whole genome shotgun (WGS) entry which is preliminary data.</text>
</comment>
<proteinExistence type="predicted"/>
<evidence type="ECO:0000256" key="1">
    <source>
        <dbReference type="NCBIfam" id="TIGR03369"/>
    </source>
</evidence>
<dbReference type="EMBL" id="NQMS01000004">
    <property type="protein sequence ID" value="PAV96404.1"/>
    <property type="molecule type" value="Genomic_DNA"/>
</dbReference>
<dbReference type="NCBIfam" id="TIGR03369">
    <property type="entry name" value="cellulose_bcsE"/>
    <property type="match status" value="1"/>
</dbReference>
<organism evidence="3 4">
    <name type="scientific">Hafnia paralvei</name>
    <dbReference type="NCBI Taxonomy" id="546367"/>
    <lineage>
        <taxon>Bacteria</taxon>
        <taxon>Pseudomonadati</taxon>
        <taxon>Pseudomonadota</taxon>
        <taxon>Gammaproteobacteria</taxon>
        <taxon>Enterobacterales</taxon>
        <taxon>Hafniaceae</taxon>
        <taxon>Hafnia</taxon>
    </lineage>
</organism>
<keyword evidence="4" id="KW-1185">Reference proteome</keyword>
<dbReference type="InterPro" id="IPR017745">
    <property type="entry name" value="BcsE"/>
</dbReference>
<dbReference type="OrthoDB" id="5840260at2"/>
<evidence type="ECO:0000313" key="3">
    <source>
        <dbReference type="EMBL" id="PAV96404.1"/>
    </source>
</evidence>
<accession>A0A2A2MD05</accession>
<name>A0A2A2MD05_9GAMM</name>
<dbReference type="Pfam" id="PF10995">
    <property type="entry name" value="CBP_BcsE"/>
    <property type="match status" value="1"/>
</dbReference>